<dbReference type="Proteomes" id="UP000287188">
    <property type="component" value="Unassembled WGS sequence"/>
</dbReference>
<comment type="subcellular location">
    <subcellularLocation>
        <location evidence="1">Membrane</location>
        <topology evidence="1">Multi-pass membrane protein</topology>
    </subcellularLocation>
</comment>
<dbReference type="InterPro" id="IPR006214">
    <property type="entry name" value="Bax_inhibitor_1-related"/>
</dbReference>
<evidence type="ECO:0000313" key="8">
    <source>
        <dbReference type="EMBL" id="GCE20357.1"/>
    </source>
</evidence>
<dbReference type="CDD" id="cd10432">
    <property type="entry name" value="BI-1-like_bacterial"/>
    <property type="match status" value="1"/>
</dbReference>
<reference evidence="9" key="1">
    <citation type="submission" date="2018-12" db="EMBL/GenBank/DDBJ databases">
        <title>Tengunoibacter tsumagoiensis gen. nov., sp. nov., Dictyobacter kobayashii sp. nov., D. alpinus sp. nov., and D. joshuensis sp. nov. and description of Dictyobacteraceae fam. nov. within the order Ktedonobacterales isolated from Tengu-no-mugimeshi.</title>
        <authorList>
            <person name="Wang C.M."/>
            <person name="Zheng Y."/>
            <person name="Sakai Y."/>
            <person name="Toyoda A."/>
            <person name="Minakuchi Y."/>
            <person name="Abe K."/>
            <person name="Yokota A."/>
            <person name="Yabe S."/>
        </authorList>
    </citation>
    <scope>NUCLEOTIDE SEQUENCE [LARGE SCALE GENOMIC DNA]</scope>
    <source>
        <strain evidence="9">Uno11</strain>
    </source>
</reference>
<feature type="transmembrane region" description="Helical" evidence="6">
    <location>
        <begin position="54"/>
        <end position="75"/>
    </location>
</feature>
<comment type="similarity">
    <text evidence="2 6">Belongs to the BI1 family.</text>
</comment>
<comment type="caution">
    <text evidence="8">The sequence shown here is derived from an EMBL/GenBank/DDBJ whole genome shotgun (WGS) entry which is preliminary data.</text>
</comment>
<evidence type="ECO:0000256" key="5">
    <source>
        <dbReference type="ARBA" id="ARBA00023136"/>
    </source>
</evidence>
<feature type="transmembrane region" description="Helical" evidence="6">
    <location>
        <begin position="81"/>
        <end position="100"/>
    </location>
</feature>
<proteinExistence type="inferred from homology"/>
<protein>
    <submittedName>
        <fullName evidence="8">BAX inhibitor protein</fullName>
    </submittedName>
</protein>
<accession>A0A402AMJ5</accession>
<organism evidence="8 9">
    <name type="scientific">Dictyobacter kobayashii</name>
    <dbReference type="NCBI Taxonomy" id="2014872"/>
    <lineage>
        <taxon>Bacteria</taxon>
        <taxon>Bacillati</taxon>
        <taxon>Chloroflexota</taxon>
        <taxon>Ktedonobacteria</taxon>
        <taxon>Ktedonobacterales</taxon>
        <taxon>Dictyobacteraceae</taxon>
        <taxon>Dictyobacter</taxon>
    </lineage>
</organism>
<dbReference type="AlphaFoldDB" id="A0A402AMJ5"/>
<dbReference type="Pfam" id="PF01027">
    <property type="entry name" value="Bax1-I"/>
    <property type="match status" value="1"/>
</dbReference>
<keyword evidence="9" id="KW-1185">Reference proteome</keyword>
<feature type="transmembrane region" description="Helical" evidence="6">
    <location>
        <begin position="136"/>
        <end position="156"/>
    </location>
</feature>
<dbReference type="PANTHER" id="PTHR23291">
    <property type="entry name" value="BAX INHIBITOR-RELATED"/>
    <property type="match status" value="1"/>
</dbReference>
<sequence length="255" mass="27850">MFNPNPRNNYPYGNNPYNNRSQGDSPFGSRYQYQTLPYGYQGAGVSPSGLISKVMGLLAFSFVFATLGTVVGLSIGLSYGTYWIVAIAGLVVLIALNMLIQKPGLNLFLLYLFTFLEGLALGPLVGAYLSAGLGNILGQAFVITALTSLGLGLYSWTTKRDFSHLGDYLFFGVILLLVTGLIGIFFHSTLFALVISFFGVAIFSGYVLFYVQRAKYMADTLPNAIGLTVSIFITVLNLFLYILQILSIMSGNRRR</sequence>
<evidence type="ECO:0000313" key="9">
    <source>
        <dbReference type="Proteomes" id="UP000287188"/>
    </source>
</evidence>
<feature type="transmembrane region" description="Helical" evidence="6">
    <location>
        <begin position="223"/>
        <end position="246"/>
    </location>
</feature>
<feature type="transmembrane region" description="Helical" evidence="6">
    <location>
        <begin position="107"/>
        <end position="130"/>
    </location>
</feature>
<feature type="region of interest" description="Disordered" evidence="7">
    <location>
        <begin position="1"/>
        <end position="25"/>
    </location>
</feature>
<keyword evidence="5 6" id="KW-0472">Membrane</keyword>
<dbReference type="GO" id="GO:0016020">
    <property type="term" value="C:membrane"/>
    <property type="evidence" value="ECO:0007669"/>
    <property type="project" value="UniProtKB-SubCell"/>
</dbReference>
<dbReference type="OrthoDB" id="9793828at2"/>
<evidence type="ECO:0000256" key="1">
    <source>
        <dbReference type="ARBA" id="ARBA00004141"/>
    </source>
</evidence>
<evidence type="ECO:0000256" key="3">
    <source>
        <dbReference type="ARBA" id="ARBA00022692"/>
    </source>
</evidence>
<gene>
    <name evidence="8" type="ORF">KDK_41570</name>
</gene>
<evidence type="ECO:0000256" key="2">
    <source>
        <dbReference type="ARBA" id="ARBA00010350"/>
    </source>
</evidence>
<dbReference type="RefSeq" id="WP_126552051.1">
    <property type="nucleotide sequence ID" value="NZ_BIFS01000001.1"/>
</dbReference>
<evidence type="ECO:0000256" key="4">
    <source>
        <dbReference type="ARBA" id="ARBA00022989"/>
    </source>
</evidence>
<evidence type="ECO:0000256" key="6">
    <source>
        <dbReference type="RuleBase" id="RU004379"/>
    </source>
</evidence>
<feature type="transmembrane region" description="Helical" evidence="6">
    <location>
        <begin position="192"/>
        <end position="211"/>
    </location>
</feature>
<feature type="compositionally biased region" description="Low complexity" evidence="7">
    <location>
        <begin position="1"/>
        <end position="20"/>
    </location>
</feature>
<keyword evidence="3 6" id="KW-0812">Transmembrane</keyword>
<feature type="transmembrane region" description="Helical" evidence="6">
    <location>
        <begin position="168"/>
        <end position="186"/>
    </location>
</feature>
<evidence type="ECO:0000256" key="7">
    <source>
        <dbReference type="SAM" id="MobiDB-lite"/>
    </source>
</evidence>
<dbReference type="EMBL" id="BIFS01000001">
    <property type="protein sequence ID" value="GCE20357.1"/>
    <property type="molecule type" value="Genomic_DNA"/>
</dbReference>
<keyword evidence="4 6" id="KW-1133">Transmembrane helix</keyword>
<name>A0A402AMJ5_9CHLR</name>
<dbReference type="PANTHER" id="PTHR23291:SF50">
    <property type="entry name" value="PROTEIN LIFEGUARD 4"/>
    <property type="match status" value="1"/>
</dbReference>